<feature type="region of interest" description="Disordered" evidence="1">
    <location>
        <begin position="19"/>
        <end position="45"/>
    </location>
</feature>
<dbReference type="AlphaFoldDB" id="A0A7Z0K998"/>
<evidence type="ECO:0000256" key="1">
    <source>
        <dbReference type="SAM" id="MobiDB-lite"/>
    </source>
</evidence>
<proteinExistence type="predicted"/>
<reference evidence="2 3" key="1">
    <citation type="submission" date="2020-07" db="EMBL/GenBank/DDBJ databases">
        <title>Sequencing the genomes of 1000 actinobacteria strains.</title>
        <authorList>
            <person name="Klenk H.-P."/>
        </authorList>
    </citation>
    <scope>NUCLEOTIDE SEQUENCE [LARGE SCALE GENOMIC DNA]</scope>
    <source>
        <strain evidence="2 3">DSM 15475</strain>
    </source>
</reference>
<dbReference type="Proteomes" id="UP000535437">
    <property type="component" value="Unassembled WGS sequence"/>
</dbReference>
<evidence type="ECO:0008006" key="4">
    <source>
        <dbReference type="Google" id="ProtNLM"/>
    </source>
</evidence>
<comment type="caution">
    <text evidence="2">The sequence shown here is derived from an EMBL/GenBank/DDBJ whole genome shotgun (WGS) entry which is preliminary data.</text>
</comment>
<organism evidence="2 3">
    <name type="scientific">Nesterenkonia xinjiangensis</name>
    <dbReference type="NCBI Taxonomy" id="225327"/>
    <lineage>
        <taxon>Bacteria</taxon>
        <taxon>Bacillati</taxon>
        <taxon>Actinomycetota</taxon>
        <taxon>Actinomycetes</taxon>
        <taxon>Micrococcales</taxon>
        <taxon>Micrococcaceae</taxon>
        <taxon>Nesterenkonia</taxon>
    </lineage>
</organism>
<name>A0A7Z0K998_9MICC</name>
<protein>
    <recommendedName>
        <fullName evidence="4">PknH-like extracellular domain-containing protein</fullName>
    </recommendedName>
</protein>
<accession>A0A7Z0K998</accession>
<sequence length="263" mass="27831">MPAALLSGLLALTGCAAGEEASGPRDTLAAVSSAESGPQEDADQGDEIQDATLEADDTPVEAAAGLGPLLEEEISTLLLEEDEFPFDPDSFLEESGVDYFHEHIGVVGDTYVSGFGEDECARQMDGINEHLVGDDPQDGVIRQALRDRPAGEARVYLWMLSFTNPVDSAQIWDEVLDACEGRRLEDGADTIDFDAFSAGGFRGLTMEMGVESDGSTVEIEGFSATRDLGSNLLMISAVNVDAATFDEVVEAQSAKIDARLGTG</sequence>
<dbReference type="EMBL" id="JACCFY010000001">
    <property type="protein sequence ID" value="NYJ78471.1"/>
    <property type="molecule type" value="Genomic_DNA"/>
</dbReference>
<evidence type="ECO:0000313" key="3">
    <source>
        <dbReference type="Proteomes" id="UP000535437"/>
    </source>
</evidence>
<dbReference type="RefSeq" id="WP_179541811.1">
    <property type="nucleotide sequence ID" value="NZ_BAAALL010000005.1"/>
</dbReference>
<gene>
    <name evidence="2" type="ORF">HNR09_001882</name>
</gene>
<keyword evidence="3" id="KW-1185">Reference proteome</keyword>
<evidence type="ECO:0000313" key="2">
    <source>
        <dbReference type="EMBL" id="NYJ78471.1"/>
    </source>
</evidence>